<dbReference type="InterPro" id="IPR013087">
    <property type="entry name" value="Znf_C2H2_type"/>
</dbReference>
<reference evidence="16" key="2">
    <citation type="submission" date="2025-08" db="UniProtKB">
        <authorList>
            <consortium name="Ensembl"/>
        </authorList>
    </citation>
    <scope>IDENTIFICATION</scope>
</reference>
<dbReference type="GeneTree" id="ENSGT00950000182890"/>
<evidence type="ECO:0000256" key="4">
    <source>
        <dbReference type="ARBA" id="ARBA00022723"/>
    </source>
</evidence>
<dbReference type="FunFam" id="3.30.160.60:FF:000358">
    <property type="entry name" value="zinc finger protein 24"/>
    <property type="match status" value="1"/>
</dbReference>
<keyword evidence="10" id="KW-0804">Transcription</keyword>
<dbReference type="PANTHER" id="PTHR23226:SF377">
    <property type="entry name" value="ZINC FINGER AND SCAN DOMAIN-CONTAINING PROTEIN 20"/>
    <property type="match status" value="1"/>
</dbReference>
<dbReference type="FunFam" id="3.30.160.60:FF:000286">
    <property type="entry name" value="Zinc finger protein 770"/>
    <property type="match status" value="1"/>
</dbReference>
<dbReference type="Proteomes" id="UP000472272">
    <property type="component" value="Chromosome 2"/>
</dbReference>
<dbReference type="GO" id="GO:0005634">
    <property type="term" value="C:nucleus"/>
    <property type="evidence" value="ECO:0007669"/>
    <property type="project" value="UniProtKB-SubCell"/>
</dbReference>
<dbReference type="PROSITE" id="PS50804">
    <property type="entry name" value="SCAN_BOX"/>
    <property type="match status" value="1"/>
</dbReference>
<feature type="domain" description="C2H2-type" evidence="14">
    <location>
        <begin position="503"/>
        <end position="530"/>
    </location>
</feature>
<dbReference type="SMART" id="SM00431">
    <property type="entry name" value="SCAN"/>
    <property type="match status" value="1"/>
</dbReference>
<dbReference type="CDD" id="cd07936">
    <property type="entry name" value="SCAN"/>
    <property type="match status" value="1"/>
</dbReference>
<feature type="region of interest" description="Disordered" evidence="13">
    <location>
        <begin position="1"/>
        <end position="48"/>
    </location>
</feature>
<evidence type="ECO:0000256" key="13">
    <source>
        <dbReference type="SAM" id="MobiDB-lite"/>
    </source>
</evidence>
<accession>A0A670HQI2</accession>
<comment type="similarity">
    <text evidence="3">Belongs to the krueppel C2H2-type zinc-finger protein family.</text>
</comment>
<dbReference type="KEGG" id="pmua:114592163"/>
<dbReference type="Gene3D" id="1.10.4020.10">
    <property type="entry name" value="DNA breaking-rejoining enzymes"/>
    <property type="match status" value="1"/>
</dbReference>
<reference evidence="16 17" key="1">
    <citation type="journal article" date="2019" name="Proc. Natl. Acad. Sci. U.S.A.">
        <title>Regulatory changes in pterin and carotenoid genes underlie balanced color polymorphisms in the wall lizard.</title>
        <authorList>
            <person name="Andrade P."/>
            <person name="Pinho C."/>
            <person name="Perez I de Lanuza G."/>
            <person name="Afonso S."/>
            <person name="Brejcha J."/>
            <person name="Rubin C.J."/>
            <person name="Wallerman O."/>
            <person name="Pereira P."/>
            <person name="Sabatino S.J."/>
            <person name="Bellati A."/>
            <person name="Pellitteri-Rosa D."/>
            <person name="Bosakova Z."/>
            <person name="Bunikis I."/>
            <person name="Carretero M.A."/>
            <person name="Feiner N."/>
            <person name="Marsik P."/>
            <person name="Pauperio F."/>
            <person name="Salvi D."/>
            <person name="Soler L."/>
            <person name="While G.M."/>
            <person name="Uller T."/>
            <person name="Font E."/>
            <person name="Andersson L."/>
            <person name="Carneiro M."/>
        </authorList>
    </citation>
    <scope>NUCLEOTIDE SEQUENCE</scope>
</reference>
<dbReference type="FunFam" id="3.30.160.60:FF:000862">
    <property type="entry name" value="zinc finger protein 697"/>
    <property type="match status" value="1"/>
</dbReference>
<evidence type="ECO:0000256" key="8">
    <source>
        <dbReference type="ARBA" id="ARBA00023015"/>
    </source>
</evidence>
<feature type="domain" description="C2H2-type" evidence="14">
    <location>
        <begin position="615"/>
        <end position="642"/>
    </location>
</feature>
<name>A0A670HQI2_PODMU</name>
<evidence type="ECO:0000256" key="6">
    <source>
        <dbReference type="ARBA" id="ARBA00022771"/>
    </source>
</evidence>
<dbReference type="FunFam" id="3.30.160.60:FF:000006">
    <property type="entry name" value="Zinc finger protein 184 (Kruppel-like)"/>
    <property type="match status" value="1"/>
</dbReference>
<dbReference type="InterPro" id="IPR036236">
    <property type="entry name" value="Znf_C2H2_sf"/>
</dbReference>
<comment type="function">
    <text evidence="1">May be involved in transcriptional regulation.</text>
</comment>
<dbReference type="Ensembl" id="ENSPMRT00000001564.1">
    <property type="protein sequence ID" value="ENSPMRP00000001475.1"/>
    <property type="gene ID" value="ENSPMRG00000001104.1"/>
</dbReference>
<feature type="domain" description="SCAN box" evidence="15">
    <location>
        <begin position="166"/>
        <end position="249"/>
    </location>
</feature>
<dbReference type="OMA" id="GVLCKHK"/>
<feature type="domain" description="C2H2-type" evidence="14">
    <location>
        <begin position="475"/>
        <end position="502"/>
    </location>
</feature>
<dbReference type="FunFam" id="3.30.160.60:FF:000966">
    <property type="entry name" value="ZFP90 zinc finger protein"/>
    <property type="match status" value="1"/>
</dbReference>
<evidence type="ECO:0000313" key="17">
    <source>
        <dbReference type="Proteomes" id="UP000472272"/>
    </source>
</evidence>
<proteinExistence type="inferred from homology"/>
<evidence type="ECO:0000259" key="15">
    <source>
        <dbReference type="PROSITE" id="PS50804"/>
    </source>
</evidence>
<evidence type="ECO:0000256" key="2">
    <source>
        <dbReference type="ARBA" id="ARBA00004123"/>
    </source>
</evidence>
<keyword evidence="7" id="KW-0862">Zinc</keyword>
<feature type="domain" description="C2H2-type" evidence="14">
    <location>
        <begin position="727"/>
        <end position="754"/>
    </location>
</feature>
<feature type="domain" description="C2H2-type" evidence="14">
    <location>
        <begin position="447"/>
        <end position="474"/>
    </location>
</feature>
<feature type="compositionally biased region" description="Basic and acidic residues" evidence="13">
    <location>
        <begin position="15"/>
        <end position="37"/>
    </location>
</feature>
<evidence type="ECO:0000256" key="3">
    <source>
        <dbReference type="ARBA" id="ARBA00006991"/>
    </source>
</evidence>
<dbReference type="GO" id="GO:0000981">
    <property type="term" value="F:DNA-binding transcription factor activity, RNA polymerase II-specific"/>
    <property type="evidence" value="ECO:0007669"/>
    <property type="project" value="TreeGrafter"/>
</dbReference>
<reference evidence="16" key="3">
    <citation type="submission" date="2025-09" db="UniProtKB">
        <authorList>
            <consortium name="Ensembl"/>
        </authorList>
    </citation>
    <scope>IDENTIFICATION</scope>
</reference>
<keyword evidence="4" id="KW-0479">Metal-binding</keyword>
<feature type="domain" description="C2H2-type" evidence="14">
    <location>
        <begin position="643"/>
        <end position="670"/>
    </location>
</feature>
<feature type="domain" description="C2H2-type" evidence="14">
    <location>
        <begin position="587"/>
        <end position="614"/>
    </location>
</feature>
<dbReference type="Gene3D" id="3.30.160.60">
    <property type="entry name" value="Classic Zinc Finger"/>
    <property type="match status" value="13"/>
</dbReference>
<dbReference type="GO" id="GO:0000978">
    <property type="term" value="F:RNA polymerase II cis-regulatory region sequence-specific DNA binding"/>
    <property type="evidence" value="ECO:0007669"/>
    <property type="project" value="TreeGrafter"/>
</dbReference>
<dbReference type="SUPFAM" id="SSF57667">
    <property type="entry name" value="beta-beta-alpha zinc fingers"/>
    <property type="match status" value="7"/>
</dbReference>
<keyword evidence="17" id="KW-1185">Reference proteome</keyword>
<organism evidence="16 17">
    <name type="scientific">Podarcis muralis</name>
    <name type="common">Wall lizard</name>
    <name type="synonym">Lacerta muralis</name>
    <dbReference type="NCBI Taxonomy" id="64176"/>
    <lineage>
        <taxon>Eukaryota</taxon>
        <taxon>Metazoa</taxon>
        <taxon>Chordata</taxon>
        <taxon>Craniata</taxon>
        <taxon>Vertebrata</taxon>
        <taxon>Euteleostomi</taxon>
        <taxon>Lepidosauria</taxon>
        <taxon>Squamata</taxon>
        <taxon>Bifurcata</taxon>
        <taxon>Unidentata</taxon>
        <taxon>Episquamata</taxon>
        <taxon>Laterata</taxon>
        <taxon>Lacertibaenia</taxon>
        <taxon>Lacertidae</taxon>
        <taxon>Podarcis</taxon>
    </lineage>
</organism>
<dbReference type="RefSeq" id="XP_028575929.1">
    <property type="nucleotide sequence ID" value="XM_028720096.1"/>
</dbReference>
<evidence type="ECO:0000256" key="12">
    <source>
        <dbReference type="PROSITE-ProRule" id="PRU00042"/>
    </source>
</evidence>
<feature type="domain" description="C2H2-type" evidence="14">
    <location>
        <begin position="419"/>
        <end position="446"/>
    </location>
</feature>
<feature type="domain" description="C2H2-type" evidence="14">
    <location>
        <begin position="531"/>
        <end position="558"/>
    </location>
</feature>
<gene>
    <name evidence="16" type="primary">LOC114592163</name>
</gene>
<evidence type="ECO:0000256" key="9">
    <source>
        <dbReference type="ARBA" id="ARBA00023125"/>
    </source>
</evidence>
<evidence type="ECO:0000256" key="7">
    <source>
        <dbReference type="ARBA" id="ARBA00022833"/>
    </source>
</evidence>
<dbReference type="PROSITE" id="PS00028">
    <property type="entry name" value="ZINC_FINGER_C2H2_1"/>
    <property type="match status" value="13"/>
</dbReference>
<dbReference type="PANTHER" id="PTHR23226">
    <property type="entry name" value="ZINC FINGER AND SCAN DOMAIN-CONTAINING"/>
    <property type="match status" value="1"/>
</dbReference>
<dbReference type="OrthoDB" id="6365676at2759"/>
<dbReference type="AlphaFoldDB" id="A0A670HQI2"/>
<dbReference type="GO" id="GO:0008270">
    <property type="term" value="F:zinc ion binding"/>
    <property type="evidence" value="ECO:0007669"/>
    <property type="project" value="UniProtKB-KW"/>
</dbReference>
<keyword evidence="5" id="KW-0677">Repeat</keyword>
<protein>
    <submittedName>
        <fullName evidence="16">Zinc finger protein 2 homolog</fullName>
    </submittedName>
</protein>
<comment type="subcellular location">
    <subcellularLocation>
        <location evidence="2">Nucleus</location>
    </subcellularLocation>
</comment>
<keyword evidence="6 12" id="KW-0863">Zinc-finger</keyword>
<keyword evidence="11" id="KW-0539">Nucleus</keyword>
<dbReference type="PROSITE" id="PS50157">
    <property type="entry name" value="ZINC_FINGER_C2H2_2"/>
    <property type="match status" value="13"/>
</dbReference>
<dbReference type="FunFam" id="3.30.160.60:FF:000512">
    <property type="entry name" value="zinc finger protein 197 isoform X1"/>
    <property type="match status" value="1"/>
</dbReference>
<feature type="domain" description="C2H2-type" evidence="14">
    <location>
        <begin position="559"/>
        <end position="586"/>
    </location>
</feature>
<evidence type="ECO:0000256" key="11">
    <source>
        <dbReference type="ARBA" id="ARBA00023242"/>
    </source>
</evidence>
<dbReference type="InterPro" id="IPR003309">
    <property type="entry name" value="SCAN_dom"/>
</dbReference>
<evidence type="ECO:0000256" key="5">
    <source>
        <dbReference type="ARBA" id="ARBA00022737"/>
    </source>
</evidence>
<dbReference type="FunFam" id="3.30.160.60:FF:002343">
    <property type="entry name" value="Zinc finger protein 33A"/>
    <property type="match status" value="5"/>
</dbReference>
<feature type="domain" description="C2H2-type" evidence="14">
    <location>
        <begin position="755"/>
        <end position="778"/>
    </location>
</feature>
<evidence type="ECO:0000256" key="10">
    <source>
        <dbReference type="ARBA" id="ARBA00023163"/>
    </source>
</evidence>
<evidence type="ECO:0000313" key="16">
    <source>
        <dbReference type="Ensembl" id="ENSPMRP00000001475.1"/>
    </source>
</evidence>
<dbReference type="Pfam" id="PF00096">
    <property type="entry name" value="zf-C2H2"/>
    <property type="match status" value="13"/>
</dbReference>
<dbReference type="SMART" id="SM00355">
    <property type="entry name" value="ZnF_C2H2"/>
    <property type="match status" value="13"/>
</dbReference>
<dbReference type="SUPFAM" id="SSF47353">
    <property type="entry name" value="Retrovirus capsid dimerization domain-like"/>
    <property type="match status" value="1"/>
</dbReference>
<dbReference type="FunFam" id="3.30.160.60:FF:001270">
    <property type="entry name" value="zinc finger protein 583 isoform X1"/>
    <property type="match status" value="1"/>
</dbReference>
<dbReference type="Pfam" id="PF02023">
    <property type="entry name" value="SCAN"/>
    <property type="match status" value="1"/>
</dbReference>
<feature type="domain" description="C2H2-type" evidence="14">
    <location>
        <begin position="699"/>
        <end position="726"/>
    </location>
</feature>
<dbReference type="FunFam" id="3.30.160.60:FF:000250">
    <property type="entry name" value="zinc finger protein 197 isoform X1"/>
    <property type="match status" value="1"/>
</dbReference>
<evidence type="ECO:0000259" key="14">
    <source>
        <dbReference type="PROSITE" id="PS50157"/>
    </source>
</evidence>
<evidence type="ECO:0000256" key="1">
    <source>
        <dbReference type="ARBA" id="ARBA00003767"/>
    </source>
</evidence>
<sequence>MRAMQKPQGAVQRRTKVEERYPEAPEKEERLESRGEIFHGAQSGTKKKLLAGMAPKPIKQEPEEELQPCWEAQWQEFLKTMQAPYLGWRASQLSSPHLGGGLKEFPASSFKEAGLWPREESATLIHPSLPREASMKTDESSPDSPAKVKEEILEEEEPIGLEKQCQHFWRFCYWEAEGPREVCRQLQGFCRQWLKPERHTKEQILELVTLEQFLAVLPQEMQSWVRDGCPQTCAQAVALAEDFLLGLQRAQRSEKQLSKALEGVVVDPSDAEHGLSDAVKMQFATEAQTERAGAAILFRANKQYRKAGQKSVQWAPHEQVEFSGAPLGISEGNVFLLPELEEVRRWPQAPQSHMGSDPGRKVKEASYVGEGKEEFSKSTFQAGVNQQKIKKAGINCAVSFSQTSVALKNQALEIVDKPYKCTDCGRGFHQKPYLRVHERTHTGEKPYKCLDCGKSFNRRTGLCSHQRVHTGEKPYRCSYCGKCFTGTGSLKEHERTHTGEKPHKCLYCGKSFNRRGVLCKHKRLHTGEKPYRCSYCGKNFSQRSHLISHERTHTGEKPYECADCGKSFRQSNDRSRHQKIHKGEKTHKCAECGEAFCQREYLVKHERTHAGEKPYECADCGKSFYQQAHLNAHKKIHTEEAAHHCSECGKSFHQSSDLRRHQSIHNGEKPHICLECGERFYQRAYLIRHQRTHTGEKPYKCSDCGKGFYQQAHLNAHKKIHTEERPYHCSECGKSFCQSANLRRHQSTHNGKKQQQCPECGKSFYHRVYLLRHMRTHT</sequence>
<dbReference type="GeneID" id="114592163"/>
<keyword evidence="9" id="KW-0238">DNA-binding</keyword>
<keyword evidence="8" id="KW-0805">Transcription regulation</keyword>
<feature type="domain" description="C2H2-type" evidence="14">
    <location>
        <begin position="671"/>
        <end position="698"/>
    </location>
</feature>
<dbReference type="FunFam" id="1.10.4020.10:FF:000001">
    <property type="entry name" value="zinc finger protein 263 isoform X1"/>
    <property type="match status" value="1"/>
</dbReference>
<dbReference type="InterPro" id="IPR038269">
    <property type="entry name" value="SCAN_sf"/>
</dbReference>